<feature type="region of interest" description="Disordered" evidence="1">
    <location>
        <begin position="57"/>
        <end position="110"/>
    </location>
</feature>
<comment type="caution">
    <text evidence="3">The sequence shown here is derived from an EMBL/GenBank/DDBJ whole genome shotgun (WGS) entry which is preliminary data.</text>
</comment>
<dbReference type="PROSITE" id="PS50146">
    <property type="entry name" value="DAGK"/>
    <property type="match status" value="1"/>
</dbReference>
<dbReference type="PANTHER" id="PTHR12358:SF31">
    <property type="entry name" value="ACYLGLYCEROL KINASE, MITOCHONDRIAL"/>
    <property type="match status" value="1"/>
</dbReference>
<dbReference type="AlphaFoldDB" id="A0AAV2YUW6"/>
<dbReference type="SUPFAM" id="SSF111331">
    <property type="entry name" value="NAD kinase/diacylglycerol kinase-like"/>
    <property type="match status" value="1"/>
</dbReference>
<dbReference type="Proteomes" id="UP001146120">
    <property type="component" value="Unassembled WGS sequence"/>
</dbReference>
<dbReference type="Gene3D" id="3.40.50.10330">
    <property type="entry name" value="Probable inorganic polyphosphate/atp-NAD kinase, domain 1"/>
    <property type="match status" value="1"/>
</dbReference>
<evidence type="ECO:0000259" key="2">
    <source>
        <dbReference type="PROSITE" id="PS50146"/>
    </source>
</evidence>
<dbReference type="Pfam" id="PF00781">
    <property type="entry name" value="DAGK_cat"/>
    <property type="match status" value="1"/>
</dbReference>
<dbReference type="InterPro" id="IPR017438">
    <property type="entry name" value="ATP-NAD_kinase_N"/>
</dbReference>
<feature type="region of interest" description="Disordered" evidence="1">
    <location>
        <begin position="1"/>
        <end position="41"/>
    </location>
</feature>
<dbReference type="SMART" id="SM00046">
    <property type="entry name" value="DAGKc"/>
    <property type="match status" value="1"/>
</dbReference>
<dbReference type="InterPro" id="IPR001206">
    <property type="entry name" value="Diacylglycerol_kinase_cat_dom"/>
</dbReference>
<feature type="compositionally biased region" description="Low complexity" evidence="1">
    <location>
        <begin position="9"/>
        <end position="22"/>
    </location>
</feature>
<organism evidence="3 4">
    <name type="scientific">Lagenidium giganteum</name>
    <dbReference type="NCBI Taxonomy" id="4803"/>
    <lineage>
        <taxon>Eukaryota</taxon>
        <taxon>Sar</taxon>
        <taxon>Stramenopiles</taxon>
        <taxon>Oomycota</taxon>
        <taxon>Peronosporomycetes</taxon>
        <taxon>Pythiales</taxon>
        <taxon>Pythiaceae</taxon>
    </lineage>
</organism>
<feature type="non-terminal residue" evidence="3">
    <location>
        <position position="1"/>
    </location>
</feature>
<evidence type="ECO:0000313" key="3">
    <source>
        <dbReference type="EMBL" id="DAZ97780.1"/>
    </source>
</evidence>
<dbReference type="PANTHER" id="PTHR12358">
    <property type="entry name" value="SPHINGOSINE KINASE"/>
    <property type="match status" value="1"/>
</dbReference>
<dbReference type="GO" id="GO:0001727">
    <property type="term" value="F:lipid kinase activity"/>
    <property type="evidence" value="ECO:0007669"/>
    <property type="project" value="TreeGrafter"/>
</dbReference>
<dbReference type="GO" id="GO:0016020">
    <property type="term" value="C:membrane"/>
    <property type="evidence" value="ECO:0007669"/>
    <property type="project" value="TreeGrafter"/>
</dbReference>
<gene>
    <name evidence="3" type="ORF">N0F65_009526</name>
</gene>
<dbReference type="InterPro" id="IPR016064">
    <property type="entry name" value="NAD/diacylglycerol_kinase_sf"/>
</dbReference>
<evidence type="ECO:0000256" key="1">
    <source>
        <dbReference type="SAM" id="MobiDB-lite"/>
    </source>
</evidence>
<dbReference type="GO" id="GO:0016773">
    <property type="term" value="F:phosphotransferase activity, alcohol group as acceptor"/>
    <property type="evidence" value="ECO:0007669"/>
    <property type="project" value="UniProtKB-ARBA"/>
</dbReference>
<protein>
    <recommendedName>
        <fullName evidence="2">DAGKc domain-containing protein</fullName>
    </recommendedName>
</protein>
<proteinExistence type="predicted"/>
<name>A0AAV2YUW6_9STRA</name>
<dbReference type="GO" id="GO:0046512">
    <property type="term" value="P:sphingosine biosynthetic process"/>
    <property type="evidence" value="ECO:0007669"/>
    <property type="project" value="TreeGrafter"/>
</dbReference>
<reference evidence="3" key="1">
    <citation type="submission" date="2022-11" db="EMBL/GenBank/DDBJ databases">
        <authorList>
            <person name="Morgan W.R."/>
            <person name="Tartar A."/>
        </authorList>
    </citation>
    <scope>NUCLEOTIDE SEQUENCE</scope>
    <source>
        <strain evidence="3">ARSEF 373</strain>
    </source>
</reference>
<evidence type="ECO:0000313" key="4">
    <source>
        <dbReference type="Proteomes" id="UP001146120"/>
    </source>
</evidence>
<accession>A0AAV2YUW6</accession>
<feature type="domain" description="DAGKc" evidence="2">
    <location>
        <begin position="374"/>
        <end position="515"/>
    </location>
</feature>
<keyword evidence="4" id="KW-1185">Reference proteome</keyword>
<sequence length="742" mass="82009">EGHRHRQAHQASSSRASPCVQPHHVRHAAARQQASGTRRCGATDCCGCVPSRAVSSTRKASMNGGYQAHVDEAEPMTPRDGGDDAYVTNYGFMQDGLLGTPPDTNDPDEPGARYDSEINLDMLSYASSTILHAAAHDDTIQIADFTTGGSGHHHHQYAMLDAGERSGLSTPKTPDTNSGERNGTAAFVSASDGALTKELSPRAKMARSHTYVSQKSISGEVVREMAKTAVSVRATSIGDITFENPRESNLRDSIRRVQAYSRRDAPLAFEISAKVFFKNKPCDIRMDRDVISWYKGARLVGTLDTDDVVGAEAPLQKAGCFRIHYFAKGKGKGAKALRRKHRFVDFSCESHIAVVWIRTIQELVRWQARAPPIADKRRIKVVVNPHSGKRRARKIWFEQVKQFFDLGNFDYEVEETTYGGHAIDMGKNYSADDDFEALVFIGGDGTLCEFMNGLLSRPDHEWREIVATTPISLISAGTQNAFGIGAGIPTPEASVYCILKRKMRPLDVITAMAEHENKVQYSYCGLGWGVAGDVAAESERYRWLGTSRYTFLKLKRGLFKPKRHVGLVRYVPADPQPKLQLYDDIRDQGAIDQFEVEEGSVYDHDRTSGLRKSWGGFAGAIRSPASKRRYAEALWREERGQFIVVGALNLAPDAAYAHPSDGNLDMIITRKGGLFRSIQLGILYLFGKELKSPLLSYVKVKAVEITADDPTDCMNIDGEVLSGPGPWRMEVIPSLFKALSEK</sequence>
<dbReference type="GO" id="GO:0005737">
    <property type="term" value="C:cytoplasm"/>
    <property type="evidence" value="ECO:0007669"/>
    <property type="project" value="TreeGrafter"/>
</dbReference>
<dbReference type="InterPro" id="IPR050187">
    <property type="entry name" value="Lipid_Phosphate_FormReg"/>
</dbReference>
<reference evidence="3" key="2">
    <citation type="journal article" date="2023" name="Microbiol Resour">
        <title>Decontamination and Annotation of the Draft Genome Sequence of the Oomycete Lagenidium giganteum ARSEF 373.</title>
        <authorList>
            <person name="Morgan W.R."/>
            <person name="Tartar A."/>
        </authorList>
    </citation>
    <scope>NUCLEOTIDE SEQUENCE</scope>
    <source>
        <strain evidence="3">ARSEF 373</strain>
    </source>
</reference>
<dbReference type="EMBL" id="DAKRPA010000125">
    <property type="protein sequence ID" value="DAZ97780.1"/>
    <property type="molecule type" value="Genomic_DNA"/>
</dbReference>
<dbReference type="Gene3D" id="2.60.200.40">
    <property type="match status" value="1"/>
</dbReference>